<reference evidence="1" key="2">
    <citation type="journal article" date="2014" name="ISME J.">
        <title>Microbial stratification in low pH oxic and suboxic macroscopic growths along an acid mine drainage.</title>
        <authorList>
            <person name="Mendez-Garcia C."/>
            <person name="Mesa V."/>
            <person name="Sprenger R.R."/>
            <person name="Richter M."/>
            <person name="Diez M.S."/>
            <person name="Solano J."/>
            <person name="Bargiela R."/>
            <person name="Golyshina O.V."/>
            <person name="Manteca A."/>
            <person name="Ramos J.L."/>
            <person name="Gallego J.R."/>
            <person name="Llorente I."/>
            <person name="Martins Dos Santos V.A."/>
            <person name="Jensen O.N."/>
            <person name="Pelaez A.I."/>
            <person name="Sanchez J."/>
            <person name="Ferrer M."/>
        </authorList>
    </citation>
    <scope>NUCLEOTIDE SEQUENCE</scope>
</reference>
<name>T0Z3A0_9ZZZZ</name>
<dbReference type="AlphaFoldDB" id="T0Z3A0"/>
<sequence>DASANSLFPTGDDIEGLLAFANSSFAGQMAPLLNPGLHFKLGDMGSLPYLKRADSGWQEEIDELIDLAQRDWDSDSVQVFRRLFVFDPSSRVGPRLLSVVNFDLARRPVVQFAV</sequence>
<evidence type="ECO:0000313" key="1">
    <source>
        <dbReference type="EMBL" id="EQD38777.1"/>
    </source>
</evidence>
<organism evidence="1">
    <name type="scientific">mine drainage metagenome</name>
    <dbReference type="NCBI Taxonomy" id="410659"/>
    <lineage>
        <taxon>unclassified sequences</taxon>
        <taxon>metagenomes</taxon>
        <taxon>ecological metagenomes</taxon>
    </lineage>
</organism>
<dbReference type="EMBL" id="AUZY01010418">
    <property type="protein sequence ID" value="EQD38777.1"/>
    <property type="molecule type" value="Genomic_DNA"/>
</dbReference>
<protein>
    <submittedName>
        <fullName evidence="1">Uncharacterized protein</fullName>
    </submittedName>
</protein>
<gene>
    <name evidence="1" type="ORF">B1B_15663</name>
</gene>
<reference evidence="1" key="1">
    <citation type="submission" date="2013-08" db="EMBL/GenBank/DDBJ databases">
        <authorList>
            <person name="Mendez C."/>
            <person name="Richter M."/>
            <person name="Ferrer M."/>
            <person name="Sanchez J."/>
        </authorList>
    </citation>
    <scope>NUCLEOTIDE SEQUENCE</scope>
</reference>
<feature type="non-terminal residue" evidence="1">
    <location>
        <position position="1"/>
    </location>
</feature>
<comment type="caution">
    <text evidence="1">The sequence shown here is derived from an EMBL/GenBank/DDBJ whole genome shotgun (WGS) entry which is preliminary data.</text>
</comment>
<proteinExistence type="predicted"/>
<accession>T0Z3A0</accession>